<dbReference type="PROSITE" id="PS50994">
    <property type="entry name" value="INTEGRASE"/>
    <property type="match status" value="1"/>
</dbReference>
<dbReference type="Pfam" id="PF00665">
    <property type="entry name" value="rve"/>
    <property type="match status" value="1"/>
</dbReference>
<feature type="domain" description="Reverse transcriptase" evidence="10">
    <location>
        <begin position="387"/>
        <end position="571"/>
    </location>
</feature>
<evidence type="ECO:0000256" key="4">
    <source>
        <dbReference type="ARBA" id="ARBA00022695"/>
    </source>
</evidence>
<dbReference type="GO" id="GO:0003964">
    <property type="term" value="F:RNA-directed DNA polymerase activity"/>
    <property type="evidence" value="ECO:0007669"/>
    <property type="project" value="UniProtKB-KW"/>
</dbReference>
<organism evidence="12">
    <name type="scientific">Graphocephala atropunctata</name>
    <dbReference type="NCBI Taxonomy" id="36148"/>
    <lineage>
        <taxon>Eukaryota</taxon>
        <taxon>Metazoa</taxon>
        <taxon>Ecdysozoa</taxon>
        <taxon>Arthropoda</taxon>
        <taxon>Hexapoda</taxon>
        <taxon>Insecta</taxon>
        <taxon>Pterygota</taxon>
        <taxon>Neoptera</taxon>
        <taxon>Paraneoptera</taxon>
        <taxon>Hemiptera</taxon>
        <taxon>Auchenorrhyncha</taxon>
        <taxon>Membracoidea</taxon>
        <taxon>Cicadellidae</taxon>
        <taxon>Cicadellinae</taxon>
        <taxon>Cicadellini</taxon>
        <taxon>Graphocephala</taxon>
    </lineage>
</organism>
<dbReference type="GO" id="GO:0004190">
    <property type="term" value="F:aspartic-type endopeptidase activity"/>
    <property type="evidence" value="ECO:0007669"/>
    <property type="project" value="InterPro"/>
</dbReference>
<keyword evidence="8" id="KW-0695">RNA-directed DNA polymerase</keyword>
<dbReference type="InterPro" id="IPR050951">
    <property type="entry name" value="Retrovirus_Pol_polyprotein"/>
</dbReference>
<feature type="domain" description="Integrase catalytic" evidence="11">
    <location>
        <begin position="900"/>
        <end position="1048"/>
    </location>
</feature>
<dbReference type="CDD" id="cd09274">
    <property type="entry name" value="RNase_HI_RT_Ty3"/>
    <property type="match status" value="1"/>
</dbReference>
<dbReference type="GO" id="GO:0015074">
    <property type="term" value="P:DNA integration"/>
    <property type="evidence" value="ECO:0007669"/>
    <property type="project" value="InterPro"/>
</dbReference>
<dbReference type="FunFam" id="3.10.20.370:FF:000001">
    <property type="entry name" value="Retrovirus-related Pol polyprotein from transposon 17.6-like protein"/>
    <property type="match status" value="1"/>
</dbReference>
<dbReference type="CDD" id="cd01647">
    <property type="entry name" value="RT_LTR"/>
    <property type="match status" value="1"/>
</dbReference>
<dbReference type="PROSITE" id="PS50878">
    <property type="entry name" value="RT_POL"/>
    <property type="match status" value="1"/>
</dbReference>
<evidence type="ECO:0000256" key="8">
    <source>
        <dbReference type="ARBA" id="ARBA00022918"/>
    </source>
</evidence>
<evidence type="ECO:0000313" key="12">
    <source>
        <dbReference type="EMBL" id="JAT21128.1"/>
    </source>
</evidence>
<keyword evidence="2" id="KW-0645">Protease</keyword>
<evidence type="ECO:0000259" key="9">
    <source>
        <dbReference type="PROSITE" id="PS50175"/>
    </source>
</evidence>
<evidence type="ECO:0000256" key="3">
    <source>
        <dbReference type="ARBA" id="ARBA00022679"/>
    </source>
</evidence>
<proteinExistence type="predicted"/>
<dbReference type="EMBL" id="GEBQ01018849">
    <property type="protein sequence ID" value="JAT21128.1"/>
    <property type="molecule type" value="Transcribed_RNA"/>
</dbReference>
<dbReference type="PANTHER" id="PTHR37984">
    <property type="entry name" value="PROTEIN CBG26694"/>
    <property type="match status" value="1"/>
</dbReference>
<dbReference type="SUPFAM" id="SSF56672">
    <property type="entry name" value="DNA/RNA polymerases"/>
    <property type="match status" value="1"/>
</dbReference>
<dbReference type="FunFam" id="1.10.340.70:FF:000001">
    <property type="entry name" value="Retrovirus-related Pol polyprotein from transposon gypsy-like Protein"/>
    <property type="match status" value="1"/>
</dbReference>
<evidence type="ECO:0000256" key="1">
    <source>
        <dbReference type="ARBA" id="ARBA00012493"/>
    </source>
</evidence>
<dbReference type="InterPro" id="IPR036397">
    <property type="entry name" value="RNaseH_sf"/>
</dbReference>
<dbReference type="SUPFAM" id="SSF53098">
    <property type="entry name" value="Ribonuclease H-like"/>
    <property type="match status" value="1"/>
</dbReference>
<dbReference type="InterPro" id="IPR000477">
    <property type="entry name" value="RT_dom"/>
</dbReference>
<dbReference type="GO" id="GO:0042575">
    <property type="term" value="C:DNA polymerase complex"/>
    <property type="evidence" value="ECO:0007669"/>
    <property type="project" value="UniProtKB-ARBA"/>
</dbReference>
<dbReference type="FunFam" id="3.30.420.10:FF:000032">
    <property type="entry name" value="Retrovirus-related Pol polyprotein from transposon 297-like Protein"/>
    <property type="match status" value="1"/>
</dbReference>
<evidence type="ECO:0000259" key="10">
    <source>
        <dbReference type="PROSITE" id="PS50878"/>
    </source>
</evidence>
<dbReference type="InterPro" id="IPR001995">
    <property type="entry name" value="Peptidase_A2_cat"/>
</dbReference>
<protein>
    <recommendedName>
        <fullName evidence="1">RNA-directed DNA polymerase</fullName>
        <ecNumber evidence="1">2.7.7.49</ecNumber>
    </recommendedName>
</protein>
<evidence type="ECO:0000256" key="2">
    <source>
        <dbReference type="ARBA" id="ARBA00022670"/>
    </source>
</evidence>
<dbReference type="InterPro" id="IPR041588">
    <property type="entry name" value="Integrase_H2C2"/>
</dbReference>
<reference evidence="12" key="1">
    <citation type="submission" date="2015-11" db="EMBL/GenBank/DDBJ databases">
        <title>De novo transcriptome assembly of four potential Pierce s Disease insect vectors from Arizona vineyards.</title>
        <authorList>
            <person name="Tassone E.E."/>
        </authorList>
    </citation>
    <scope>NUCLEOTIDE SEQUENCE</scope>
</reference>
<evidence type="ECO:0000256" key="6">
    <source>
        <dbReference type="ARBA" id="ARBA00022759"/>
    </source>
</evidence>
<dbReference type="PROSITE" id="PS50175">
    <property type="entry name" value="ASP_PROT_RETROV"/>
    <property type="match status" value="1"/>
</dbReference>
<accession>A0A1B6LBQ8</accession>
<keyword evidence="4" id="KW-0548">Nucleotidyltransferase</keyword>
<dbReference type="InterPro" id="IPR021109">
    <property type="entry name" value="Peptidase_aspartic_dom_sf"/>
</dbReference>
<dbReference type="Pfam" id="PF00078">
    <property type="entry name" value="RVT_1"/>
    <property type="match status" value="1"/>
</dbReference>
<dbReference type="Gene3D" id="3.30.420.10">
    <property type="entry name" value="Ribonuclease H-like superfamily/Ribonuclease H"/>
    <property type="match status" value="1"/>
</dbReference>
<keyword evidence="6" id="KW-0255">Endonuclease</keyword>
<sequence length="1048" mass="119004">QTRRWEPQRSVNLNPSNTGFGQAKMKPKTVATLEQENLSELVVYGSIGGVKGFIVIDTGAQVSLIDRTITQSELAPTDIRIKGITGAVMNVYGIVKETLQLDALNLMCDLVVTDLPESYIAILGYDVLKWKKAVIDLESKTLIIGGRAICKLQERNNPVTESKRSGIGIVQCSQKSGSVHFGPQRKPIQKEDIPEIMAYSPTNINVPARSELLVQVKLSKNKKELIDEMENKVIITEPVLVKVHGINIARSLSKVNKGTCWTKLVNVTSENLIVYKNTLLCKIEEPYIEESKSEVKQINLVQSRSEEFEEKLEEKLKHLPIEDKNKLRKVLLRYKHLFSLGGIENLGCTSLVTHKINTSSQPPINKRPYRVPQTQRGTLQNLIQEQLNKGVIVPSTSPWSAPVIIVPKKPGPVGVITHRLCVDYRELNRITVPEIYPLPDIHETLDMLGGSQYFSALDLNSGFYQVKMHSDSQEKTAFSTPDGHYEYTRMPMGLINSPSVFQRLVDTTLTGLKGKACLPYMDDILIFSSSIDQHAKDLSEVLDRFQEVNLSVQLKKCQIAKFETNFLGHVVSREGIKPCSKKIEAVKNFPRPKNEKEVRGFVGLCSYYRRHVPKFADIAKPLTKLTKKDQTFEWNEEAETAFEKLKTILVTEPLLVYPNFSKEFILSTDASNIALGAVLGQVINGVEHPIAYASRQLNSAEQNYTVTEKELLAVVWAVKYFRCYLYGRSFSLYTDHSAIRWLLSLKDPSSRLTRWALKLAEYDYKVFHKPGAKNQNADCLSRIVCKNTVESLPIIDLSSIREHQQRDEECQGLKRYPQFKTSPQGIMYIKKEDRQLIVVPKNLREKIIRLHHDIPTAGHGGIKKTMLRIQKKFYWPRMKVDVISFVRACEPCSRRMDYGRNKAPLGKFQESTEFGYRISCDIVGPLPLSGSKNKYILTVIDHFTRYGEFIALPDQTAETIARALVQRVITKMGVPYELITDQGSNFTSEIMKNMCSLLKIKKLQTTAYHPMSNGRTERVHRTIPKMLSHYVNRNQTDWDELLPMINMA</sequence>
<dbReference type="GO" id="GO:0006508">
    <property type="term" value="P:proteolysis"/>
    <property type="evidence" value="ECO:0007669"/>
    <property type="project" value="UniProtKB-KW"/>
</dbReference>
<dbReference type="InterPro" id="IPR043502">
    <property type="entry name" value="DNA/RNA_pol_sf"/>
</dbReference>
<dbReference type="SUPFAM" id="SSF50630">
    <property type="entry name" value="Acid proteases"/>
    <property type="match status" value="1"/>
</dbReference>
<dbReference type="Gene3D" id="1.10.340.70">
    <property type="match status" value="1"/>
</dbReference>
<dbReference type="Gene3D" id="3.30.70.270">
    <property type="match status" value="2"/>
</dbReference>
<feature type="domain" description="Peptidase A2" evidence="9">
    <location>
        <begin position="55"/>
        <end position="127"/>
    </location>
</feature>
<dbReference type="Gene3D" id="2.40.70.10">
    <property type="entry name" value="Acid Proteases"/>
    <property type="match status" value="1"/>
</dbReference>
<dbReference type="InterPro" id="IPR001584">
    <property type="entry name" value="Integrase_cat-core"/>
</dbReference>
<dbReference type="AlphaFoldDB" id="A0A1B6LBQ8"/>
<dbReference type="Pfam" id="PF17917">
    <property type="entry name" value="RT_RNaseH"/>
    <property type="match status" value="1"/>
</dbReference>
<dbReference type="GO" id="GO:0004519">
    <property type="term" value="F:endonuclease activity"/>
    <property type="evidence" value="ECO:0007669"/>
    <property type="project" value="UniProtKB-KW"/>
</dbReference>
<dbReference type="Pfam" id="PF17921">
    <property type="entry name" value="Integrase_H2C2"/>
    <property type="match status" value="1"/>
</dbReference>
<gene>
    <name evidence="12" type="ORF">g.48309</name>
</gene>
<name>A0A1B6LBQ8_9HEMI</name>
<keyword evidence="5" id="KW-0540">Nuclease</keyword>
<dbReference type="PANTHER" id="PTHR37984:SF5">
    <property type="entry name" value="PROTEIN NYNRIN-LIKE"/>
    <property type="match status" value="1"/>
</dbReference>
<dbReference type="EC" id="2.7.7.49" evidence="1"/>
<dbReference type="InterPro" id="IPR012337">
    <property type="entry name" value="RNaseH-like_sf"/>
</dbReference>
<dbReference type="InterPro" id="IPR043128">
    <property type="entry name" value="Rev_trsase/Diguanyl_cyclase"/>
</dbReference>
<evidence type="ECO:0000259" key="11">
    <source>
        <dbReference type="PROSITE" id="PS50994"/>
    </source>
</evidence>
<dbReference type="FunFam" id="3.10.10.10:FF:000007">
    <property type="entry name" value="Retrovirus-related Pol polyprotein from transposon 17.6-like Protein"/>
    <property type="match status" value="1"/>
</dbReference>
<dbReference type="Gene3D" id="3.10.20.370">
    <property type="match status" value="1"/>
</dbReference>
<dbReference type="CDD" id="cd00303">
    <property type="entry name" value="retropepsin_like"/>
    <property type="match status" value="1"/>
</dbReference>
<evidence type="ECO:0000256" key="5">
    <source>
        <dbReference type="ARBA" id="ARBA00022722"/>
    </source>
</evidence>
<dbReference type="InterPro" id="IPR041373">
    <property type="entry name" value="RT_RNaseH"/>
</dbReference>
<keyword evidence="7" id="KW-0378">Hydrolase</keyword>
<dbReference type="GO" id="GO:0003676">
    <property type="term" value="F:nucleic acid binding"/>
    <property type="evidence" value="ECO:0007669"/>
    <property type="project" value="InterPro"/>
</dbReference>
<evidence type="ECO:0000256" key="7">
    <source>
        <dbReference type="ARBA" id="ARBA00022801"/>
    </source>
</evidence>
<keyword evidence="3" id="KW-0808">Transferase</keyword>
<feature type="non-terminal residue" evidence="12">
    <location>
        <position position="1"/>
    </location>
</feature>
<dbReference type="FunFam" id="3.30.70.270:FF:000020">
    <property type="entry name" value="Transposon Tf2-6 polyprotein-like Protein"/>
    <property type="match status" value="1"/>
</dbReference>
<dbReference type="Gene3D" id="3.10.10.10">
    <property type="entry name" value="HIV Type 1 Reverse Transcriptase, subunit A, domain 1"/>
    <property type="match status" value="1"/>
</dbReference>